<reference evidence="16 17" key="1">
    <citation type="submission" date="2023-09" db="EMBL/GenBank/DDBJ databases">
        <title>Pangenome analysis of Batrachochytrium dendrobatidis and related Chytrids.</title>
        <authorList>
            <person name="Yacoub M.N."/>
            <person name="Stajich J.E."/>
            <person name="James T.Y."/>
        </authorList>
    </citation>
    <scope>NUCLEOTIDE SEQUENCE [LARGE SCALE GENOMIC DNA]</scope>
    <source>
        <strain evidence="16 17">JEL0888</strain>
    </source>
</reference>
<dbReference type="Gene3D" id="3.40.50.300">
    <property type="entry name" value="P-loop containing nucleotide triphosphate hydrolases"/>
    <property type="match status" value="1"/>
</dbReference>
<comment type="similarity">
    <text evidence="4">Belongs to the dynein light intermediate chain family.</text>
</comment>
<keyword evidence="9" id="KW-0970">Cilium biogenesis/degradation</keyword>
<evidence type="ECO:0000256" key="4">
    <source>
        <dbReference type="ARBA" id="ARBA00006831"/>
    </source>
</evidence>
<evidence type="ECO:0000313" key="17">
    <source>
        <dbReference type="Proteomes" id="UP001527925"/>
    </source>
</evidence>
<evidence type="ECO:0000256" key="14">
    <source>
        <dbReference type="ARBA" id="ARBA00023273"/>
    </source>
</evidence>
<evidence type="ECO:0000256" key="15">
    <source>
        <dbReference type="SAM" id="MobiDB-lite"/>
    </source>
</evidence>
<evidence type="ECO:0000256" key="3">
    <source>
        <dbReference type="ARBA" id="ARBA00004430"/>
    </source>
</evidence>
<dbReference type="InterPro" id="IPR022780">
    <property type="entry name" value="Dynein_light_int_chain"/>
</dbReference>
<keyword evidence="17" id="KW-1185">Reference proteome</keyword>
<comment type="caution">
    <text evidence="16">The sequence shown here is derived from an EMBL/GenBank/DDBJ whole genome shotgun (WGS) entry which is preliminary data.</text>
</comment>
<dbReference type="InterPro" id="IPR027417">
    <property type="entry name" value="P-loop_NTPase"/>
</dbReference>
<dbReference type="Proteomes" id="UP001527925">
    <property type="component" value="Unassembled WGS sequence"/>
</dbReference>
<keyword evidence="12" id="KW-0505">Motor protein</keyword>
<comment type="subcellular location">
    <subcellularLocation>
        <location evidence="3">Cytoplasm</location>
        <location evidence="3">Cytoskeleton</location>
        <location evidence="3">Cilium axoneme</location>
    </subcellularLocation>
    <subcellularLocation>
        <location evidence="1">Cytoplasm</location>
        <location evidence="1">Cytoskeleton</location>
        <location evidence="1">Cilium basal body</location>
    </subcellularLocation>
    <subcellularLocation>
        <location evidence="2">Cytoplasm</location>
        <location evidence="2">Cytoskeleton</location>
        <location evidence="2">Microtubule organizing center</location>
        <location evidence="2">Centrosome</location>
    </subcellularLocation>
</comment>
<evidence type="ECO:0000313" key="16">
    <source>
        <dbReference type="EMBL" id="KAL2918814.1"/>
    </source>
</evidence>
<name>A0ABR4NH65_9FUNG</name>
<evidence type="ECO:0000256" key="9">
    <source>
        <dbReference type="ARBA" id="ARBA00022794"/>
    </source>
</evidence>
<evidence type="ECO:0000256" key="2">
    <source>
        <dbReference type="ARBA" id="ARBA00004300"/>
    </source>
</evidence>
<evidence type="ECO:0000256" key="12">
    <source>
        <dbReference type="ARBA" id="ARBA00023175"/>
    </source>
</evidence>
<evidence type="ECO:0000256" key="7">
    <source>
        <dbReference type="ARBA" id="ARBA00022490"/>
    </source>
</evidence>
<dbReference type="InterPro" id="IPR040045">
    <property type="entry name" value="DYNC2LI1"/>
</dbReference>
<keyword evidence="14" id="KW-0966">Cell projection</keyword>
<keyword evidence="6" id="KW-0217">Developmental protein</keyword>
<evidence type="ECO:0000256" key="13">
    <source>
        <dbReference type="ARBA" id="ARBA00023212"/>
    </source>
</evidence>
<evidence type="ECO:0000256" key="1">
    <source>
        <dbReference type="ARBA" id="ARBA00004120"/>
    </source>
</evidence>
<keyword evidence="7" id="KW-0963">Cytoplasm</keyword>
<protein>
    <recommendedName>
        <fullName evidence="5">Cytoplasmic dynein 2 light intermediate chain 1</fullName>
    </recommendedName>
</protein>
<organism evidence="16 17">
    <name type="scientific">Polyrhizophydium stewartii</name>
    <dbReference type="NCBI Taxonomy" id="2732419"/>
    <lineage>
        <taxon>Eukaryota</taxon>
        <taxon>Fungi</taxon>
        <taxon>Fungi incertae sedis</taxon>
        <taxon>Chytridiomycota</taxon>
        <taxon>Chytridiomycota incertae sedis</taxon>
        <taxon>Chytridiomycetes</taxon>
        <taxon>Rhizophydiales</taxon>
        <taxon>Rhizophydiales incertae sedis</taxon>
        <taxon>Polyrhizophydium</taxon>
    </lineage>
</organism>
<feature type="compositionally biased region" description="Basic and acidic residues" evidence="15">
    <location>
        <begin position="405"/>
        <end position="416"/>
    </location>
</feature>
<evidence type="ECO:0000256" key="6">
    <source>
        <dbReference type="ARBA" id="ARBA00022473"/>
    </source>
</evidence>
<keyword evidence="8" id="KW-0493">Microtubule</keyword>
<keyword evidence="13" id="KW-0206">Cytoskeleton</keyword>
<dbReference type="Pfam" id="PF05783">
    <property type="entry name" value="DLIC"/>
    <property type="match status" value="1"/>
</dbReference>
<proteinExistence type="inferred from homology"/>
<dbReference type="PANTHER" id="PTHR13236:SF0">
    <property type="entry name" value="CYTOPLASMIC DYNEIN 2 LIGHT INTERMEDIATE CHAIN 1"/>
    <property type="match status" value="1"/>
</dbReference>
<sequence>MPPEDEKANADWVGGSDENLAEGGDSAASPTKAKLRKDLWALIKESKDREKRGNEGTSVVIGGAALAALRLGEHAATATQPDAPAAQLGMLTLSDSAIETTLFVVGSKSAGKTSLILRFLDRDETPSPTVALEYTFGRRTRGVNSTKDVTHIWELAGGVFLSDLLDIPITEANIHASTFIIVLDLSDPSNILETLDTLLGKIRARVAKILAGLEQRGSKRPKALRNYAAKKYGSDHPDKDVVNIMPVPVAIIGSKFDEIKDMESEMRKMLCKTLRYVAHMNGASLLFVSQKDENLVAKSRQLLSHYAFRGSSIKTMTIDHSKPIVMMAGQDTFSGIGLPPSELAKDAVGRQPFVPYERWKADYEQYFPPQKVQKTLERVDLSKFPEPAVDSMRLQKDEELEKMRRANERRLKDKDAVGGVPGLAMGNIGKEKKKGKAYSRAK</sequence>
<evidence type="ECO:0000256" key="11">
    <source>
        <dbReference type="ARBA" id="ARBA00023069"/>
    </source>
</evidence>
<evidence type="ECO:0000256" key="8">
    <source>
        <dbReference type="ARBA" id="ARBA00022701"/>
    </source>
</evidence>
<dbReference type="SUPFAM" id="SSF52540">
    <property type="entry name" value="P-loop containing nucleoside triphosphate hydrolases"/>
    <property type="match status" value="1"/>
</dbReference>
<dbReference type="PANTHER" id="PTHR13236">
    <property type="entry name" value="DYNEIN 2 LIGHT INTERMEDIATE CHAIN, ISOFORM 2"/>
    <property type="match status" value="1"/>
</dbReference>
<dbReference type="EMBL" id="JADGIZ020000005">
    <property type="protein sequence ID" value="KAL2918814.1"/>
    <property type="molecule type" value="Genomic_DNA"/>
</dbReference>
<feature type="region of interest" description="Disordered" evidence="15">
    <location>
        <begin position="405"/>
        <end position="442"/>
    </location>
</feature>
<gene>
    <name evidence="16" type="ORF">HK105_201648</name>
</gene>
<accession>A0ABR4NH65</accession>
<keyword evidence="10" id="KW-0243">Dynein</keyword>
<evidence type="ECO:0000256" key="5">
    <source>
        <dbReference type="ARBA" id="ARBA00018863"/>
    </source>
</evidence>
<keyword evidence="11" id="KW-0969">Cilium</keyword>
<evidence type="ECO:0000256" key="10">
    <source>
        <dbReference type="ARBA" id="ARBA00023017"/>
    </source>
</evidence>
<feature type="compositionally biased region" description="Basic residues" evidence="15">
    <location>
        <begin position="431"/>
        <end position="442"/>
    </location>
</feature>
<feature type="region of interest" description="Disordered" evidence="15">
    <location>
        <begin position="1"/>
        <end position="32"/>
    </location>
</feature>